<name>A0A3Q9GKX5_9ACTO</name>
<comment type="cofactor">
    <cofactor evidence="1">
        <name>FMN</name>
        <dbReference type="ChEBI" id="CHEBI:58210"/>
    </cofactor>
</comment>
<dbReference type="AlphaFoldDB" id="A0A3Q9GKX5"/>
<keyword evidence="5" id="KW-0560">Oxidoreductase</keyword>
<evidence type="ECO:0000256" key="4">
    <source>
        <dbReference type="ARBA" id="ARBA00022857"/>
    </source>
</evidence>
<evidence type="ECO:0000256" key="3">
    <source>
        <dbReference type="ARBA" id="ARBA00022643"/>
    </source>
</evidence>
<dbReference type="GO" id="GO:0003959">
    <property type="term" value="F:NADPH dehydrogenase activity"/>
    <property type="evidence" value="ECO:0007669"/>
    <property type="project" value="InterPro"/>
</dbReference>
<dbReference type="PANTHER" id="PTHR43303:SF4">
    <property type="entry name" value="NADPH DEHYDROGENASE C23G7.10C-RELATED"/>
    <property type="match status" value="1"/>
</dbReference>
<dbReference type="Proteomes" id="UP000275951">
    <property type="component" value="Chromosome"/>
</dbReference>
<keyword evidence="3" id="KW-0288">FMN</keyword>
<protein>
    <submittedName>
        <fullName evidence="7">NADH:flavin oxidoreductase/NADH oxidase</fullName>
    </submittedName>
</protein>
<evidence type="ECO:0000256" key="2">
    <source>
        <dbReference type="ARBA" id="ARBA00022630"/>
    </source>
</evidence>
<dbReference type="Pfam" id="PF00724">
    <property type="entry name" value="Oxidored_FMN"/>
    <property type="match status" value="1"/>
</dbReference>
<dbReference type="GO" id="GO:0010181">
    <property type="term" value="F:FMN binding"/>
    <property type="evidence" value="ECO:0007669"/>
    <property type="project" value="InterPro"/>
</dbReference>
<organism evidence="7 8">
    <name type="scientific">Trueperella pyogenes</name>
    <dbReference type="NCBI Taxonomy" id="1661"/>
    <lineage>
        <taxon>Bacteria</taxon>
        <taxon>Bacillati</taxon>
        <taxon>Actinomycetota</taxon>
        <taxon>Actinomycetes</taxon>
        <taxon>Actinomycetales</taxon>
        <taxon>Actinomycetaceae</taxon>
        <taxon>Trueperella</taxon>
    </lineage>
</organism>
<dbReference type="Gene3D" id="3.20.20.70">
    <property type="entry name" value="Aldolase class I"/>
    <property type="match status" value="1"/>
</dbReference>
<reference evidence="7 8" key="1">
    <citation type="submission" date="2018-11" db="EMBL/GenBank/DDBJ databases">
        <title>Multidrug-resistant genes are associated with an 42-kb island TGI1 carrying a complex class 1 integron in a Trueperella pyogenes.</title>
        <authorList>
            <person name="Dong W."/>
        </authorList>
    </citation>
    <scope>NUCLEOTIDE SEQUENCE [LARGE SCALE GENOMIC DNA]</scope>
    <source>
        <strain evidence="7 8">TP4</strain>
    </source>
</reference>
<accession>A0A3Q9GKX5</accession>
<evidence type="ECO:0000256" key="1">
    <source>
        <dbReference type="ARBA" id="ARBA00001917"/>
    </source>
</evidence>
<dbReference type="RefSeq" id="WP_126919759.1">
    <property type="nucleotide sequence ID" value="NZ_CP033905.1"/>
</dbReference>
<dbReference type="GO" id="GO:0050661">
    <property type="term" value="F:NADP binding"/>
    <property type="evidence" value="ECO:0007669"/>
    <property type="project" value="InterPro"/>
</dbReference>
<sequence>MNLFDPIDLRGVHIRNRIWLPPMCQYSAPESGQWLGRPNDWHYQHYASRSLGGFGLVTVEATAVVPEGRISNHCLCLDEDADVPSFRHIARVITQHGGVPAIQLNHAGRKGATSAWLGSAALAVEDGGWETLAPSAVAFDTMPPPREMTSADIDAVIGQFAHSARLAVDAGFQAIEIHGAHGYLIHQFLSPVSNQRTDQWGGDFEGRTRLLRHIVRSVRGAIGDVPLFVRLSATDWLKENFEEHDGSYGWTLTDSIRLVKALPDVDFWSISTGGCFPVKIPAGPGYQIPFARRIREETGAVVGVAGQITNATQADVVVYEEEADAVYVGRVALHDPYVPRHWAKSLDVDIPWPNQYKRGRSAT</sequence>
<dbReference type="InterPro" id="IPR001155">
    <property type="entry name" value="OxRdtase_FMN_N"/>
</dbReference>
<evidence type="ECO:0000313" key="7">
    <source>
        <dbReference type="EMBL" id="AZR06173.1"/>
    </source>
</evidence>
<keyword evidence="4" id="KW-0521">NADP</keyword>
<evidence type="ECO:0000259" key="6">
    <source>
        <dbReference type="Pfam" id="PF00724"/>
    </source>
</evidence>
<proteinExistence type="predicted"/>
<evidence type="ECO:0000256" key="5">
    <source>
        <dbReference type="ARBA" id="ARBA00023002"/>
    </source>
</evidence>
<gene>
    <name evidence="7" type="ORF">EBQ10_01935</name>
</gene>
<dbReference type="SUPFAM" id="SSF51395">
    <property type="entry name" value="FMN-linked oxidoreductases"/>
    <property type="match status" value="1"/>
</dbReference>
<dbReference type="EMBL" id="CP033905">
    <property type="protein sequence ID" value="AZR06173.1"/>
    <property type="molecule type" value="Genomic_DNA"/>
</dbReference>
<dbReference type="PANTHER" id="PTHR43303">
    <property type="entry name" value="NADPH DEHYDROGENASE C23G7.10C-RELATED"/>
    <property type="match status" value="1"/>
</dbReference>
<dbReference type="InterPro" id="IPR044152">
    <property type="entry name" value="YqjM-like"/>
</dbReference>
<feature type="domain" description="NADH:flavin oxidoreductase/NADH oxidase N-terminal" evidence="6">
    <location>
        <begin position="2"/>
        <end position="345"/>
    </location>
</feature>
<dbReference type="CDD" id="cd02932">
    <property type="entry name" value="OYE_YqiM_FMN"/>
    <property type="match status" value="1"/>
</dbReference>
<keyword evidence="2" id="KW-0285">Flavoprotein</keyword>
<evidence type="ECO:0000313" key="8">
    <source>
        <dbReference type="Proteomes" id="UP000275951"/>
    </source>
</evidence>
<dbReference type="InterPro" id="IPR013785">
    <property type="entry name" value="Aldolase_TIM"/>
</dbReference>